<dbReference type="PANTHER" id="PTHR45138:SF9">
    <property type="entry name" value="DIGUANYLATE CYCLASE DGCM-RELATED"/>
    <property type="match status" value="1"/>
</dbReference>
<evidence type="ECO:0000256" key="2">
    <source>
        <dbReference type="ARBA" id="ARBA00034247"/>
    </source>
</evidence>
<dbReference type="SMART" id="SM00267">
    <property type="entry name" value="GGDEF"/>
    <property type="match status" value="1"/>
</dbReference>
<reference evidence="5 6" key="1">
    <citation type="submission" date="2019-10" db="EMBL/GenBank/DDBJ databases">
        <title>Cognatihalovulum marinum gen. nov. sp. nov., a new member of the family Rhodobacteraceae isolated from deep seawater of the Northwest Indian Ocean.</title>
        <authorList>
            <person name="Ruan C."/>
            <person name="Wang J."/>
            <person name="Zheng X."/>
            <person name="Song L."/>
            <person name="Zhu Y."/>
            <person name="Huang Y."/>
            <person name="Lu Z."/>
            <person name="Du W."/>
            <person name="Huang L."/>
            <person name="Dai X."/>
        </authorList>
    </citation>
    <scope>NUCLEOTIDE SEQUENCE [LARGE SCALE GENOMIC DNA]</scope>
    <source>
        <strain evidence="5 6">2CG4</strain>
    </source>
</reference>
<dbReference type="GO" id="GO:1902201">
    <property type="term" value="P:negative regulation of bacterial-type flagellum-dependent cell motility"/>
    <property type="evidence" value="ECO:0007669"/>
    <property type="project" value="TreeGrafter"/>
</dbReference>
<dbReference type="PROSITE" id="PS50887">
    <property type="entry name" value="GGDEF"/>
    <property type="match status" value="1"/>
</dbReference>
<dbReference type="EMBL" id="WIND01000020">
    <property type="protein sequence ID" value="MSU91522.1"/>
    <property type="molecule type" value="Genomic_DNA"/>
</dbReference>
<dbReference type="RefSeq" id="WP_154448763.1">
    <property type="nucleotide sequence ID" value="NZ_WIND01000020.1"/>
</dbReference>
<gene>
    <name evidence="5" type="ORF">GE300_18235</name>
</gene>
<dbReference type="SUPFAM" id="SSF55073">
    <property type="entry name" value="Nucleotide cyclase"/>
    <property type="match status" value="1"/>
</dbReference>
<dbReference type="GO" id="GO:0005886">
    <property type="term" value="C:plasma membrane"/>
    <property type="evidence" value="ECO:0007669"/>
    <property type="project" value="TreeGrafter"/>
</dbReference>
<dbReference type="InterPro" id="IPR043128">
    <property type="entry name" value="Rev_trsase/Diguanyl_cyclase"/>
</dbReference>
<dbReference type="PANTHER" id="PTHR45138">
    <property type="entry name" value="REGULATORY COMPONENTS OF SENSORY TRANSDUCTION SYSTEM"/>
    <property type="match status" value="1"/>
</dbReference>
<organism evidence="5 6">
    <name type="scientific">Halovulum marinum</name>
    <dbReference type="NCBI Taxonomy" id="2662447"/>
    <lineage>
        <taxon>Bacteria</taxon>
        <taxon>Pseudomonadati</taxon>
        <taxon>Pseudomonadota</taxon>
        <taxon>Alphaproteobacteria</taxon>
        <taxon>Rhodobacterales</taxon>
        <taxon>Paracoccaceae</taxon>
        <taxon>Halovulum</taxon>
    </lineage>
</organism>
<evidence type="ECO:0000256" key="1">
    <source>
        <dbReference type="ARBA" id="ARBA00012528"/>
    </source>
</evidence>
<keyword evidence="6" id="KW-1185">Reference proteome</keyword>
<proteinExistence type="predicted"/>
<dbReference type="GO" id="GO:0052621">
    <property type="term" value="F:diguanylate cyclase activity"/>
    <property type="evidence" value="ECO:0007669"/>
    <property type="project" value="UniProtKB-EC"/>
</dbReference>
<dbReference type="Proteomes" id="UP000474957">
    <property type="component" value="Unassembled WGS sequence"/>
</dbReference>
<evidence type="ECO:0000313" key="6">
    <source>
        <dbReference type="Proteomes" id="UP000474957"/>
    </source>
</evidence>
<evidence type="ECO:0000259" key="4">
    <source>
        <dbReference type="PROSITE" id="PS50887"/>
    </source>
</evidence>
<dbReference type="Gene3D" id="3.30.70.270">
    <property type="match status" value="1"/>
</dbReference>
<evidence type="ECO:0000256" key="3">
    <source>
        <dbReference type="SAM" id="Coils"/>
    </source>
</evidence>
<evidence type="ECO:0000313" key="5">
    <source>
        <dbReference type="EMBL" id="MSU91522.1"/>
    </source>
</evidence>
<dbReference type="NCBIfam" id="TIGR00254">
    <property type="entry name" value="GGDEF"/>
    <property type="match status" value="1"/>
</dbReference>
<dbReference type="GO" id="GO:0043709">
    <property type="term" value="P:cell adhesion involved in single-species biofilm formation"/>
    <property type="evidence" value="ECO:0007669"/>
    <property type="project" value="TreeGrafter"/>
</dbReference>
<dbReference type="Pfam" id="PF00990">
    <property type="entry name" value="GGDEF"/>
    <property type="match status" value="1"/>
</dbReference>
<sequence>MFSSTRPAAPARQQAVSADGADIAERAIGFARQYRTPVTPIVYEVWYTYAARRDPGLNVALDTAMNTGQTIDETFLGGLYDAHLSPATGAEAVDRIGTDLHGTLARVSAAMDENLKEHSLFSGTLRSARASLVQGSSKSDLSNVIRDLHRANQQHLAAAQKLSLQLEKSRAQVSKLKGELVEVKRSSATDYLTGLPNRRALDEALDGAVFEARQRTQPLTLLMCAIDNLELVTRTHGLTAGDDTLRAFGEVARKALRPGQLAARFAGAKFALLLPGVRPEDAFGVAEALRQGFKALDSGHGPLGQLSVSAGAAGLGDGDDRDSLINRSDRHLAGAQDAGRDRTVCD</sequence>
<dbReference type="CDD" id="cd01949">
    <property type="entry name" value="GGDEF"/>
    <property type="match status" value="1"/>
</dbReference>
<keyword evidence="3" id="KW-0175">Coiled coil</keyword>
<feature type="coiled-coil region" evidence="3">
    <location>
        <begin position="159"/>
        <end position="186"/>
    </location>
</feature>
<comment type="catalytic activity">
    <reaction evidence="2">
        <text>2 GTP = 3',3'-c-di-GMP + 2 diphosphate</text>
        <dbReference type="Rhea" id="RHEA:24898"/>
        <dbReference type="ChEBI" id="CHEBI:33019"/>
        <dbReference type="ChEBI" id="CHEBI:37565"/>
        <dbReference type="ChEBI" id="CHEBI:58805"/>
        <dbReference type="EC" id="2.7.7.65"/>
    </reaction>
</comment>
<dbReference type="InterPro" id="IPR000160">
    <property type="entry name" value="GGDEF_dom"/>
</dbReference>
<comment type="caution">
    <text evidence="5">The sequence shown here is derived from an EMBL/GenBank/DDBJ whole genome shotgun (WGS) entry which is preliminary data.</text>
</comment>
<feature type="domain" description="GGDEF" evidence="4">
    <location>
        <begin position="217"/>
        <end position="346"/>
    </location>
</feature>
<protein>
    <recommendedName>
        <fullName evidence="1">diguanylate cyclase</fullName>
        <ecNumber evidence="1">2.7.7.65</ecNumber>
    </recommendedName>
</protein>
<dbReference type="EC" id="2.7.7.65" evidence="1"/>
<dbReference type="InterPro" id="IPR029787">
    <property type="entry name" value="Nucleotide_cyclase"/>
</dbReference>
<name>A0A6L5Z6B0_9RHOB</name>
<dbReference type="AlphaFoldDB" id="A0A6L5Z6B0"/>
<accession>A0A6L5Z6B0</accession>
<dbReference type="InterPro" id="IPR050469">
    <property type="entry name" value="Diguanylate_Cyclase"/>
</dbReference>